<evidence type="ECO:0000256" key="7">
    <source>
        <dbReference type="ARBA" id="ARBA00022833"/>
    </source>
</evidence>
<comment type="catalytic activity">
    <reaction evidence="1">
        <text>inosine + phosphate = alpha-D-ribose 1-phosphate + hypoxanthine</text>
        <dbReference type="Rhea" id="RHEA:27646"/>
        <dbReference type="ChEBI" id="CHEBI:17368"/>
        <dbReference type="ChEBI" id="CHEBI:17596"/>
        <dbReference type="ChEBI" id="CHEBI:43474"/>
        <dbReference type="ChEBI" id="CHEBI:57720"/>
        <dbReference type="EC" id="2.4.2.1"/>
    </reaction>
    <physiologicalReaction direction="left-to-right" evidence="1">
        <dbReference type="Rhea" id="RHEA:27647"/>
    </physiologicalReaction>
</comment>
<dbReference type="EMBL" id="JACSNQ010000008">
    <property type="protein sequence ID" value="MBM6774955.1"/>
    <property type="molecule type" value="Genomic_DNA"/>
</dbReference>
<keyword evidence="12" id="KW-1185">Reference proteome</keyword>
<comment type="caution">
    <text evidence="11">The sequence shown here is derived from an EMBL/GenBank/DDBJ whole genome shotgun (WGS) entry which is preliminary data.</text>
</comment>
<dbReference type="CDD" id="cd16833">
    <property type="entry name" value="YfiH"/>
    <property type="match status" value="1"/>
</dbReference>
<evidence type="ECO:0000256" key="4">
    <source>
        <dbReference type="ARBA" id="ARBA00022679"/>
    </source>
</evidence>
<evidence type="ECO:0000256" key="8">
    <source>
        <dbReference type="ARBA" id="ARBA00047989"/>
    </source>
</evidence>
<comment type="similarity">
    <text evidence="3">Belongs to the purine nucleoside phosphorylase YfiH/LACC1 family.</text>
</comment>
<keyword evidence="7" id="KW-0862">Zinc</keyword>
<keyword evidence="6" id="KW-0378">Hydrolase</keyword>
<evidence type="ECO:0000256" key="5">
    <source>
        <dbReference type="ARBA" id="ARBA00022723"/>
    </source>
</evidence>
<reference evidence="11 12" key="1">
    <citation type="journal article" date="2021" name="Sci. Rep.">
        <title>The distribution of antibiotic resistance genes in chicken gut microbiota commensals.</title>
        <authorList>
            <person name="Juricova H."/>
            <person name="Matiasovicova J."/>
            <person name="Kubasova T."/>
            <person name="Cejkova D."/>
            <person name="Rychlik I."/>
        </authorList>
    </citation>
    <scope>NUCLEOTIDE SEQUENCE [LARGE SCALE GENOMIC DNA]</scope>
    <source>
        <strain evidence="11 12">An794</strain>
    </source>
</reference>
<sequence length="288" mass="29205">MASLTRQNAGGVTLLTDRAVEGGVTFAFTERAGGVSEAPYASLNLGASCGDDPACVAENRRRALAAIGAEGLLGRLVCPRQVHGDHVVTVGSGDAGSVAAAQAEAEAGADAVVCTAPDVPVLLCFADCVPVVIVAPGGRGFAVAHSGWRGTEARIAATTTRALCAAAGCGPEALLAYVGPHIGAADYEVSEELAARFATAFGPGAVPTPRHLDLAFCVRAALAEAGVGEGRVTVCEDSTARTTGRFFSYRAEGGTCGRHGALAVLRDEPWAWPAGSKDDETKGEATRR</sequence>
<dbReference type="InterPro" id="IPR011324">
    <property type="entry name" value="Cytotoxic_necrot_fac-like_cat"/>
</dbReference>
<dbReference type="InterPro" id="IPR003730">
    <property type="entry name" value="Cu_polyphenol_OxRdtase"/>
</dbReference>
<evidence type="ECO:0000313" key="11">
    <source>
        <dbReference type="EMBL" id="MBM6774955.1"/>
    </source>
</evidence>
<gene>
    <name evidence="11" type="ORF">H9X80_05315</name>
</gene>
<keyword evidence="5" id="KW-0479">Metal-binding</keyword>
<evidence type="ECO:0000256" key="3">
    <source>
        <dbReference type="ARBA" id="ARBA00007353"/>
    </source>
</evidence>
<dbReference type="SUPFAM" id="SSF64438">
    <property type="entry name" value="CNF1/YfiH-like putative cysteine hydrolases"/>
    <property type="match status" value="1"/>
</dbReference>
<proteinExistence type="inferred from homology"/>
<dbReference type="Gene3D" id="3.60.140.10">
    <property type="entry name" value="CNF1/YfiH-like putative cysteine hydrolases"/>
    <property type="match status" value="1"/>
</dbReference>
<protein>
    <submittedName>
        <fullName evidence="11">Laccase domain-containing protein</fullName>
    </submittedName>
</protein>
<organism evidence="11 12">
    <name type="scientific">Olsenella profusa</name>
    <dbReference type="NCBI Taxonomy" id="138595"/>
    <lineage>
        <taxon>Bacteria</taxon>
        <taxon>Bacillati</taxon>
        <taxon>Actinomycetota</taxon>
        <taxon>Coriobacteriia</taxon>
        <taxon>Coriobacteriales</taxon>
        <taxon>Atopobiaceae</taxon>
        <taxon>Olsenella</taxon>
    </lineage>
</organism>
<dbReference type="Pfam" id="PF02578">
    <property type="entry name" value="Cu-oxidase_4"/>
    <property type="match status" value="1"/>
</dbReference>
<dbReference type="PANTHER" id="PTHR30616:SF2">
    <property type="entry name" value="PURINE NUCLEOSIDE PHOSPHORYLASE LACC1"/>
    <property type="match status" value="1"/>
</dbReference>
<dbReference type="PANTHER" id="PTHR30616">
    <property type="entry name" value="UNCHARACTERIZED PROTEIN YFIH"/>
    <property type="match status" value="1"/>
</dbReference>
<comment type="catalytic activity">
    <reaction evidence="8">
        <text>adenosine + H2O + H(+) = inosine + NH4(+)</text>
        <dbReference type="Rhea" id="RHEA:24408"/>
        <dbReference type="ChEBI" id="CHEBI:15377"/>
        <dbReference type="ChEBI" id="CHEBI:15378"/>
        <dbReference type="ChEBI" id="CHEBI:16335"/>
        <dbReference type="ChEBI" id="CHEBI:17596"/>
        <dbReference type="ChEBI" id="CHEBI:28938"/>
        <dbReference type="EC" id="3.5.4.4"/>
    </reaction>
    <physiologicalReaction direction="left-to-right" evidence="8">
        <dbReference type="Rhea" id="RHEA:24409"/>
    </physiologicalReaction>
</comment>
<name>A0ABS2F2B3_9ACTN</name>
<dbReference type="Proteomes" id="UP000712527">
    <property type="component" value="Unassembled WGS sequence"/>
</dbReference>
<evidence type="ECO:0000256" key="9">
    <source>
        <dbReference type="ARBA" id="ARBA00048968"/>
    </source>
</evidence>
<keyword evidence="4" id="KW-0808">Transferase</keyword>
<evidence type="ECO:0000256" key="10">
    <source>
        <dbReference type="ARBA" id="ARBA00049893"/>
    </source>
</evidence>
<evidence type="ECO:0000256" key="6">
    <source>
        <dbReference type="ARBA" id="ARBA00022801"/>
    </source>
</evidence>
<dbReference type="InterPro" id="IPR038371">
    <property type="entry name" value="Cu_polyphenol_OxRdtase_sf"/>
</dbReference>
<evidence type="ECO:0000313" key="12">
    <source>
        <dbReference type="Proteomes" id="UP000712527"/>
    </source>
</evidence>
<comment type="catalytic activity">
    <reaction evidence="9">
        <text>adenosine + phosphate = alpha-D-ribose 1-phosphate + adenine</text>
        <dbReference type="Rhea" id="RHEA:27642"/>
        <dbReference type="ChEBI" id="CHEBI:16335"/>
        <dbReference type="ChEBI" id="CHEBI:16708"/>
        <dbReference type="ChEBI" id="CHEBI:43474"/>
        <dbReference type="ChEBI" id="CHEBI:57720"/>
        <dbReference type="EC" id="2.4.2.1"/>
    </reaction>
    <physiologicalReaction direction="left-to-right" evidence="9">
        <dbReference type="Rhea" id="RHEA:27643"/>
    </physiologicalReaction>
</comment>
<evidence type="ECO:0000256" key="2">
    <source>
        <dbReference type="ARBA" id="ARBA00003215"/>
    </source>
</evidence>
<comment type="catalytic activity">
    <reaction evidence="10">
        <text>S-methyl-5'-thioadenosine + phosphate = 5-(methylsulfanyl)-alpha-D-ribose 1-phosphate + adenine</text>
        <dbReference type="Rhea" id="RHEA:11852"/>
        <dbReference type="ChEBI" id="CHEBI:16708"/>
        <dbReference type="ChEBI" id="CHEBI:17509"/>
        <dbReference type="ChEBI" id="CHEBI:43474"/>
        <dbReference type="ChEBI" id="CHEBI:58533"/>
        <dbReference type="EC" id="2.4.2.28"/>
    </reaction>
    <physiologicalReaction direction="left-to-right" evidence="10">
        <dbReference type="Rhea" id="RHEA:11853"/>
    </physiologicalReaction>
</comment>
<accession>A0ABS2F2B3</accession>
<comment type="function">
    <text evidence="2">Purine nucleoside enzyme that catalyzes the phosphorolysis of adenosine and inosine nucleosides, yielding D-ribose 1-phosphate and the respective free bases, adenine and hypoxanthine. Also catalyzes the phosphorolysis of S-methyl-5'-thioadenosine into adenine and S-methyl-5-thio-alpha-D-ribose 1-phosphate. Also has adenosine deaminase activity.</text>
</comment>
<evidence type="ECO:0000256" key="1">
    <source>
        <dbReference type="ARBA" id="ARBA00000553"/>
    </source>
</evidence>